<feature type="compositionally biased region" description="Acidic residues" evidence="6">
    <location>
        <begin position="302"/>
        <end position="368"/>
    </location>
</feature>
<name>A0A813SK27_9BILA</name>
<dbReference type="GO" id="GO:0035082">
    <property type="term" value="P:axoneme assembly"/>
    <property type="evidence" value="ECO:0007669"/>
    <property type="project" value="TreeGrafter"/>
</dbReference>
<organism evidence="7 9">
    <name type="scientific">Rotaria sordida</name>
    <dbReference type="NCBI Taxonomy" id="392033"/>
    <lineage>
        <taxon>Eukaryota</taxon>
        <taxon>Metazoa</taxon>
        <taxon>Spiralia</taxon>
        <taxon>Gnathifera</taxon>
        <taxon>Rotifera</taxon>
        <taxon>Eurotatoria</taxon>
        <taxon>Bdelloidea</taxon>
        <taxon>Philodinida</taxon>
        <taxon>Philodinidae</taxon>
        <taxon>Rotaria</taxon>
    </lineage>
</organism>
<evidence type="ECO:0000256" key="6">
    <source>
        <dbReference type="SAM" id="MobiDB-lite"/>
    </source>
</evidence>
<dbReference type="AlphaFoldDB" id="A0A813SK27"/>
<keyword evidence="9" id="KW-1185">Reference proteome</keyword>
<evidence type="ECO:0000256" key="5">
    <source>
        <dbReference type="ARBA" id="ARBA00023273"/>
    </source>
</evidence>
<dbReference type="PANTHER" id="PTHR45973:SF9">
    <property type="entry name" value="LEUCINE-RICH REPEAT-CONTAINING PROTEIN 46"/>
    <property type="match status" value="1"/>
</dbReference>
<evidence type="ECO:0000256" key="1">
    <source>
        <dbReference type="ARBA" id="ARBA00004138"/>
    </source>
</evidence>
<keyword evidence="4" id="KW-0969">Cilium</keyword>
<evidence type="ECO:0000313" key="7">
    <source>
        <dbReference type="EMBL" id="CAF0796226.1"/>
    </source>
</evidence>
<gene>
    <name evidence="7" type="ORF">JXQ802_LOCUS3983</name>
    <name evidence="8" type="ORF">PYM288_LOCUS5249</name>
</gene>
<evidence type="ECO:0000256" key="4">
    <source>
        <dbReference type="ARBA" id="ARBA00023069"/>
    </source>
</evidence>
<dbReference type="EMBL" id="CAJNOH010000051">
    <property type="protein sequence ID" value="CAF0814176.1"/>
    <property type="molecule type" value="Genomic_DNA"/>
</dbReference>
<evidence type="ECO:0000256" key="3">
    <source>
        <dbReference type="ARBA" id="ARBA00022737"/>
    </source>
</evidence>
<keyword evidence="2" id="KW-0433">Leucine-rich repeat</keyword>
<dbReference type="FunFam" id="3.80.10.10:FF:000166">
    <property type="entry name" value="Dynein assembly factor 1, axonemal"/>
    <property type="match status" value="1"/>
</dbReference>
<dbReference type="Pfam" id="PF14580">
    <property type="entry name" value="LRR_9"/>
    <property type="match status" value="1"/>
</dbReference>
<sequence>MLTETIDSTINKMLVPAQLTPSSSKNIDEQQKKDDLRYPRMTKEFIKKHCKEHKLYQTPYLNDVLYLHFKGFGRIENLEEYVGLKCLWLESNGIQRIENLDQQLELRCLYLHQNLISKIENLDHLQYLDTINLSNNYISKIENLSALPRLNSLYLSHNKLETVEDIEHLKECKSLSVVELSHNLIEDPDAVEVFSQMQSIRVINLMGNPLLKNVKDYRRTMTLGCVNLTYLDDRPVFPRDRACANAWARGGREAEREERQLWETPERKRSTKPVNDLLFIRRNYLGDRGENQNDIEQTENELIGENEIDNEENEIDNEQNEIDNEQNEIDNEENEIDNEENESNEQEQINNEDEPPPLEDIDESDIEKENETIEVVTDAAPIENSKQDDTDIPFIRPPLENVVSRSSFDTIFGGSHKANSDTGEKSVRLKIVDMDDIDEGPTPTDNFKEPSNETAKQPKTTTTRILIEEL</sequence>
<evidence type="ECO:0000313" key="8">
    <source>
        <dbReference type="EMBL" id="CAF0814176.1"/>
    </source>
</evidence>
<dbReference type="PROSITE" id="PS51450">
    <property type="entry name" value="LRR"/>
    <property type="match status" value="4"/>
</dbReference>
<comment type="caution">
    <text evidence="7">The sequence shown here is derived from an EMBL/GenBank/DDBJ whole genome shotgun (WGS) entry which is preliminary data.</text>
</comment>
<comment type="subcellular location">
    <subcellularLocation>
        <location evidence="1">Cell projection</location>
        <location evidence="1">Cilium</location>
    </subcellularLocation>
</comment>
<dbReference type="SUPFAM" id="SSF52075">
    <property type="entry name" value="Outer arm dynein light chain 1"/>
    <property type="match status" value="1"/>
</dbReference>
<dbReference type="GO" id="GO:0005930">
    <property type="term" value="C:axoneme"/>
    <property type="evidence" value="ECO:0007669"/>
    <property type="project" value="TreeGrafter"/>
</dbReference>
<evidence type="ECO:0008006" key="10">
    <source>
        <dbReference type="Google" id="ProtNLM"/>
    </source>
</evidence>
<proteinExistence type="predicted"/>
<reference evidence="7" key="1">
    <citation type="submission" date="2021-02" db="EMBL/GenBank/DDBJ databases">
        <authorList>
            <person name="Nowell W R."/>
        </authorList>
    </citation>
    <scope>NUCLEOTIDE SEQUENCE</scope>
</reference>
<dbReference type="InterPro" id="IPR001611">
    <property type="entry name" value="Leu-rich_rpt"/>
</dbReference>
<dbReference type="Gene3D" id="3.80.10.10">
    <property type="entry name" value="Ribonuclease Inhibitor"/>
    <property type="match status" value="2"/>
</dbReference>
<dbReference type="SMART" id="SM00365">
    <property type="entry name" value="LRR_SD22"/>
    <property type="match status" value="4"/>
</dbReference>
<protein>
    <recommendedName>
        <fullName evidence="10">Dynein assembly factor 1, axonemal homolog</fullName>
    </recommendedName>
</protein>
<feature type="region of interest" description="Disordered" evidence="6">
    <location>
        <begin position="302"/>
        <end position="395"/>
    </location>
</feature>
<dbReference type="EMBL" id="CAJNOL010000054">
    <property type="protein sequence ID" value="CAF0796226.1"/>
    <property type="molecule type" value="Genomic_DNA"/>
</dbReference>
<dbReference type="Proteomes" id="UP000663870">
    <property type="component" value="Unassembled WGS sequence"/>
</dbReference>
<dbReference type="GO" id="GO:0070840">
    <property type="term" value="F:dynein complex binding"/>
    <property type="evidence" value="ECO:0007669"/>
    <property type="project" value="TreeGrafter"/>
</dbReference>
<feature type="region of interest" description="Disordered" evidence="6">
    <location>
        <begin position="435"/>
        <end position="470"/>
    </location>
</feature>
<evidence type="ECO:0000256" key="2">
    <source>
        <dbReference type="ARBA" id="ARBA00022614"/>
    </source>
</evidence>
<dbReference type="PANTHER" id="PTHR45973">
    <property type="entry name" value="PROTEIN PHOSPHATASE 1 REGULATORY SUBUNIT SDS22-RELATED"/>
    <property type="match status" value="1"/>
</dbReference>
<keyword evidence="3" id="KW-0677">Repeat</keyword>
<accession>A0A813SK27</accession>
<keyword evidence="5" id="KW-0966">Cell projection</keyword>
<dbReference type="InterPro" id="IPR050576">
    <property type="entry name" value="Cilia_flagella_integrity"/>
</dbReference>
<dbReference type="Proteomes" id="UP000663854">
    <property type="component" value="Unassembled WGS sequence"/>
</dbReference>
<evidence type="ECO:0000313" key="9">
    <source>
        <dbReference type="Proteomes" id="UP000663870"/>
    </source>
</evidence>
<feature type="compositionally biased region" description="Polar residues" evidence="6">
    <location>
        <begin position="452"/>
        <end position="464"/>
    </location>
</feature>
<dbReference type="InterPro" id="IPR032675">
    <property type="entry name" value="LRR_dom_sf"/>
</dbReference>